<accession>A0A6G1IGS6</accession>
<proteinExistence type="predicted"/>
<organism evidence="1 2">
    <name type="scientific">Lentithecium fluviatile CBS 122367</name>
    <dbReference type="NCBI Taxonomy" id="1168545"/>
    <lineage>
        <taxon>Eukaryota</taxon>
        <taxon>Fungi</taxon>
        <taxon>Dikarya</taxon>
        <taxon>Ascomycota</taxon>
        <taxon>Pezizomycotina</taxon>
        <taxon>Dothideomycetes</taxon>
        <taxon>Pleosporomycetidae</taxon>
        <taxon>Pleosporales</taxon>
        <taxon>Massarineae</taxon>
        <taxon>Lentitheciaceae</taxon>
        <taxon>Lentithecium</taxon>
    </lineage>
</organism>
<dbReference type="Proteomes" id="UP000799291">
    <property type="component" value="Unassembled WGS sequence"/>
</dbReference>
<name>A0A6G1IGS6_9PLEO</name>
<dbReference type="AlphaFoldDB" id="A0A6G1IGS6"/>
<evidence type="ECO:0000313" key="1">
    <source>
        <dbReference type="EMBL" id="KAF2677335.1"/>
    </source>
</evidence>
<evidence type="ECO:0000313" key="2">
    <source>
        <dbReference type="Proteomes" id="UP000799291"/>
    </source>
</evidence>
<sequence>MTPGHGYQLFFSNREEAINGVDTPEWSAPRNDPTLPDSDEARQEWVRKLVRAFLDISQCKDRPGPVFRKRWFDPDHPENGYKDFYDRRAIEKMCWDILDMAENLHRKGPKTFSCYDPSFQKHVAKTQDLTFAERVTKLIALFCQFKARCDKMFKSSVLETYVADPETMLSTAIANRDANDNRQKFIVQGRAEVKGKQGVHPGTYIN</sequence>
<dbReference type="OrthoDB" id="3794856at2759"/>
<gene>
    <name evidence="1" type="ORF">K458DRAFT_466352</name>
</gene>
<keyword evidence="2" id="KW-1185">Reference proteome</keyword>
<protein>
    <submittedName>
        <fullName evidence="1">Uncharacterized protein</fullName>
    </submittedName>
</protein>
<dbReference type="EMBL" id="MU005623">
    <property type="protein sequence ID" value="KAF2677335.1"/>
    <property type="molecule type" value="Genomic_DNA"/>
</dbReference>
<reference evidence="1" key="1">
    <citation type="journal article" date="2020" name="Stud. Mycol.">
        <title>101 Dothideomycetes genomes: a test case for predicting lifestyles and emergence of pathogens.</title>
        <authorList>
            <person name="Haridas S."/>
            <person name="Albert R."/>
            <person name="Binder M."/>
            <person name="Bloem J."/>
            <person name="Labutti K."/>
            <person name="Salamov A."/>
            <person name="Andreopoulos B."/>
            <person name="Baker S."/>
            <person name="Barry K."/>
            <person name="Bills G."/>
            <person name="Bluhm B."/>
            <person name="Cannon C."/>
            <person name="Castanera R."/>
            <person name="Culley D."/>
            <person name="Daum C."/>
            <person name="Ezra D."/>
            <person name="Gonzalez J."/>
            <person name="Henrissat B."/>
            <person name="Kuo A."/>
            <person name="Liang C."/>
            <person name="Lipzen A."/>
            <person name="Lutzoni F."/>
            <person name="Magnuson J."/>
            <person name="Mondo S."/>
            <person name="Nolan M."/>
            <person name="Ohm R."/>
            <person name="Pangilinan J."/>
            <person name="Park H.-J."/>
            <person name="Ramirez L."/>
            <person name="Alfaro M."/>
            <person name="Sun H."/>
            <person name="Tritt A."/>
            <person name="Yoshinaga Y."/>
            <person name="Zwiers L.-H."/>
            <person name="Turgeon B."/>
            <person name="Goodwin S."/>
            <person name="Spatafora J."/>
            <person name="Crous P."/>
            <person name="Grigoriev I."/>
        </authorList>
    </citation>
    <scope>NUCLEOTIDE SEQUENCE</scope>
    <source>
        <strain evidence="1">CBS 122367</strain>
    </source>
</reference>